<dbReference type="Gene3D" id="3.90.470.20">
    <property type="entry name" value="4'-phosphopantetheinyl transferase domain"/>
    <property type="match status" value="2"/>
</dbReference>
<gene>
    <name evidence="5" type="ORF">E8A74_28220</name>
</gene>
<dbReference type="Proteomes" id="UP000309215">
    <property type="component" value="Unassembled WGS sequence"/>
</dbReference>
<reference evidence="5 6" key="1">
    <citation type="submission" date="2019-04" db="EMBL/GenBank/DDBJ databases">
        <authorList>
            <person name="Li Y."/>
            <person name="Wang J."/>
        </authorList>
    </citation>
    <scope>NUCLEOTIDE SEQUENCE [LARGE SCALE GENOMIC DNA]</scope>
    <source>
        <strain evidence="5 6">DSM 14668</strain>
    </source>
</reference>
<dbReference type="RefSeq" id="WP_136932190.1">
    <property type="nucleotide sequence ID" value="NZ_SSMQ01000033.1"/>
</dbReference>
<evidence type="ECO:0000313" key="6">
    <source>
        <dbReference type="Proteomes" id="UP000309215"/>
    </source>
</evidence>
<dbReference type="GO" id="GO:0005829">
    <property type="term" value="C:cytosol"/>
    <property type="evidence" value="ECO:0007669"/>
    <property type="project" value="TreeGrafter"/>
</dbReference>
<dbReference type="PANTHER" id="PTHR12215">
    <property type="entry name" value="PHOSPHOPANTETHEINE TRANSFERASE"/>
    <property type="match status" value="1"/>
</dbReference>
<dbReference type="InterPro" id="IPR008278">
    <property type="entry name" value="4-PPantetheinyl_Trfase_dom"/>
</dbReference>
<evidence type="ECO:0000259" key="3">
    <source>
        <dbReference type="Pfam" id="PF01648"/>
    </source>
</evidence>
<dbReference type="GO" id="GO:0019878">
    <property type="term" value="P:lysine biosynthetic process via aminoadipic acid"/>
    <property type="evidence" value="ECO:0007669"/>
    <property type="project" value="TreeGrafter"/>
</dbReference>
<dbReference type="EMBL" id="SSMQ01000033">
    <property type="protein sequence ID" value="TKD02784.1"/>
    <property type="molecule type" value="Genomic_DNA"/>
</dbReference>
<proteinExistence type="inferred from homology"/>
<dbReference type="Pfam" id="PF01648">
    <property type="entry name" value="ACPS"/>
    <property type="match status" value="1"/>
</dbReference>
<name>A0A4U1J6L3_9BACT</name>
<evidence type="ECO:0000256" key="1">
    <source>
        <dbReference type="ARBA" id="ARBA00010990"/>
    </source>
</evidence>
<dbReference type="Pfam" id="PF22624">
    <property type="entry name" value="AASDHPPT_N"/>
    <property type="match status" value="1"/>
</dbReference>
<feature type="domain" description="4'-phosphopantetheinyl transferase" evidence="3">
    <location>
        <begin position="118"/>
        <end position="224"/>
    </location>
</feature>
<feature type="domain" description="4'-phosphopantetheinyl transferase N-terminal" evidence="4">
    <location>
        <begin position="31"/>
        <end position="108"/>
    </location>
</feature>
<keyword evidence="6" id="KW-1185">Reference proteome</keyword>
<comment type="similarity">
    <text evidence="1">Belongs to the P-Pant transferase superfamily. Gsp/Sfp/HetI/AcpT family.</text>
</comment>
<dbReference type="InterPro" id="IPR037143">
    <property type="entry name" value="4-PPantetheinyl_Trfase_dom_sf"/>
</dbReference>
<evidence type="ECO:0000259" key="4">
    <source>
        <dbReference type="Pfam" id="PF22624"/>
    </source>
</evidence>
<dbReference type="GO" id="GO:0008897">
    <property type="term" value="F:holo-[acyl-carrier-protein] synthase activity"/>
    <property type="evidence" value="ECO:0007669"/>
    <property type="project" value="InterPro"/>
</dbReference>
<keyword evidence="2 5" id="KW-0808">Transferase</keyword>
<sequence>MSLLSLPPGAAHLWYVDPDAVDDWYLRAAYHSVMSPEEARQQARFRFLEGRHEYLVTRALVRAVLSAYSPVLPRDWVFVRNGHGRPEVAGPKGAPRLRFNLSNTRGLVACLVAQGREVGLDVEDTHRRGETVSIADRFFSPFESASLRRLPAHRQRDRFFDYWTLKEAYIKARGMGLAIPLDHFSYHLDEGGPIRISFEPELRDDPSRWQFSLTSLGGRHRVATAIERRPGEGTIAVEMFRCLPFEDVPPKA</sequence>
<organism evidence="5 6">
    <name type="scientific">Polyangium fumosum</name>
    <dbReference type="NCBI Taxonomy" id="889272"/>
    <lineage>
        <taxon>Bacteria</taxon>
        <taxon>Pseudomonadati</taxon>
        <taxon>Myxococcota</taxon>
        <taxon>Polyangia</taxon>
        <taxon>Polyangiales</taxon>
        <taxon>Polyangiaceae</taxon>
        <taxon>Polyangium</taxon>
    </lineage>
</organism>
<dbReference type="OrthoDB" id="9808281at2"/>
<dbReference type="AlphaFoldDB" id="A0A4U1J6L3"/>
<accession>A0A4U1J6L3</accession>
<dbReference type="PANTHER" id="PTHR12215:SF10">
    <property type="entry name" value="L-AMINOADIPATE-SEMIALDEHYDE DEHYDROGENASE-PHOSPHOPANTETHEINYL TRANSFERASE"/>
    <property type="match status" value="1"/>
</dbReference>
<evidence type="ECO:0000313" key="5">
    <source>
        <dbReference type="EMBL" id="TKD02784.1"/>
    </source>
</evidence>
<protein>
    <submittedName>
        <fullName evidence="5">4'-phosphopantetheinyl transferase superfamily protein</fullName>
    </submittedName>
</protein>
<dbReference type="SUPFAM" id="SSF56214">
    <property type="entry name" value="4'-phosphopantetheinyl transferase"/>
    <property type="match status" value="2"/>
</dbReference>
<dbReference type="InterPro" id="IPR050559">
    <property type="entry name" value="P-Pant_transferase_sf"/>
</dbReference>
<comment type="caution">
    <text evidence="5">The sequence shown here is derived from an EMBL/GenBank/DDBJ whole genome shotgun (WGS) entry which is preliminary data.</text>
</comment>
<evidence type="ECO:0000256" key="2">
    <source>
        <dbReference type="ARBA" id="ARBA00022679"/>
    </source>
</evidence>
<dbReference type="InterPro" id="IPR055066">
    <property type="entry name" value="AASDHPPT_N"/>
</dbReference>
<dbReference type="GO" id="GO:0000287">
    <property type="term" value="F:magnesium ion binding"/>
    <property type="evidence" value="ECO:0007669"/>
    <property type="project" value="InterPro"/>
</dbReference>